<dbReference type="EMBL" id="FQTV01000010">
    <property type="protein sequence ID" value="SHF54109.1"/>
    <property type="molecule type" value="Genomic_DNA"/>
</dbReference>
<proteinExistence type="predicted"/>
<feature type="compositionally biased region" description="Low complexity" evidence="1">
    <location>
        <begin position="348"/>
        <end position="411"/>
    </location>
</feature>
<feature type="region of interest" description="Disordered" evidence="1">
    <location>
        <begin position="279"/>
        <end position="444"/>
    </location>
</feature>
<gene>
    <name evidence="3" type="ORF">SAMN05444405_11044</name>
</gene>
<evidence type="ECO:0000256" key="2">
    <source>
        <dbReference type="SAM" id="SignalP"/>
    </source>
</evidence>
<name>A0A1M5CH99_9BACE</name>
<feature type="compositionally biased region" description="Polar residues" evidence="1">
    <location>
        <begin position="333"/>
        <end position="343"/>
    </location>
</feature>
<protein>
    <recommendedName>
        <fullName evidence="5">Vitellogenin II</fullName>
    </recommendedName>
</protein>
<dbReference type="STRING" id="1297750.SAMN05444405_11044"/>
<feature type="chain" id="PRO_5013223001" description="Vitellogenin II" evidence="2">
    <location>
        <begin position="21"/>
        <end position="444"/>
    </location>
</feature>
<feature type="compositionally biased region" description="Low complexity" evidence="1">
    <location>
        <begin position="284"/>
        <end position="297"/>
    </location>
</feature>
<feature type="compositionally biased region" description="Gly residues" evidence="1">
    <location>
        <begin position="412"/>
        <end position="444"/>
    </location>
</feature>
<accession>A0A1M5CH99</accession>
<evidence type="ECO:0000313" key="4">
    <source>
        <dbReference type="Proteomes" id="UP000184509"/>
    </source>
</evidence>
<sequence>MKKIITLMLIALGLSPVMMAQSYDDLYYNPNKKDTSLRKEEKKQVTEKKRTYVSTNMPVVVKDRKGNVRDIDEYNRQYNAKENKFEVVDDTLYVEEKKYPERGEWVNGFQGTEDDYEYAQRIIRFRNPRYAVSISSPYYWDIVYGLNSWDWNVYVDDFYAYAFPTYTNRLWWDWRYNSYGWGWGSSWGYPYGGGYYGGYYSGYWGGYYGNYWGGYGYWGHPYHGWDGPWYGGGYGGYGLNHAGYYNTRRSDFGDSRMRAGSSSYRTSSYTRAGGLQDRTSTYYRRSGSGRVVGTRSGSDYESGVSRRSGYIRSESSYNDRTDGSSRRTIYARPSSTRTYSTGSEGIGRRSSSYDRPSTTTRSSSYSRGSSNDVRSYYNGGSSSGRSYENGSSTRSYSPSNNSGGSYRSSGGSSSGGGSSRSGGGGSSSGGSSGGGSSRAGGGGR</sequence>
<dbReference type="OrthoDB" id="1093019at2"/>
<reference evidence="3 4" key="1">
    <citation type="submission" date="2016-11" db="EMBL/GenBank/DDBJ databases">
        <authorList>
            <person name="Jaros S."/>
            <person name="Januszkiewicz K."/>
            <person name="Wedrychowicz H."/>
        </authorList>
    </citation>
    <scope>NUCLEOTIDE SEQUENCE [LARGE SCALE GENOMIC DNA]</scope>
    <source>
        <strain evidence="3 4">DSM 26991</strain>
    </source>
</reference>
<evidence type="ECO:0008006" key="5">
    <source>
        <dbReference type="Google" id="ProtNLM"/>
    </source>
</evidence>
<feature type="signal peptide" evidence="2">
    <location>
        <begin position="1"/>
        <end position="20"/>
    </location>
</feature>
<dbReference type="Proteomes" id="UP000184509">
    <property type="component" value="Unassembled WGS sequence"/>
</dbReference>
<keyword evidence="4" id="KW-1185">Reference proteome</keyword>
<keyword evidence="2" id="KW-0732">Signal</keyword>
<organism evidence="3 4">
    <name type="scientific">Bacteroides luti</name>
    <dbReference type="NCBI Taxonomy" id="1297750"/>
    <lineage>
        <taxon>Bacteria</taxon>
        <taxon>Pseudomonadati</taxon>
        <taxon>Bacteroidota</taxon>
        <taxon>Bacteroidia</taxon>
        <taxon>Bacteroidales</taxon>
        <taxon>Bacteroidaceae</taxon>
        <taxon>Bacteroides</taxon>
    </lineage>
</organism>
<evidence type="ECO:0000313" key="3">
    <source>
        <dbReference type="EMBL" id="SHF54109.1"/>
    </source>
</evidence>
<dbReference type="AlphaFoldDB" id="A0A1M5CH99"/>
<evidence type="ECO:0000256" key="1">
    <source>
        <dbReference type="SAM" id="MobiDB-lite"/>
    </source>
</evidence>
<dbReference type="RefSeq" id="WP_073401894.1">
    <property type="nucleotide sequence ID" value="NZ_FQTV01000010.1"/>
</dbReference>